<accession>A0A839HF31</accession>
<dbReference type="InterPro" id="IPR020023">
    <property type="entry name" value="PseG"/>
</dbReference>
<dbReference type="Gene3D" id="3.40.50.11190">
    <property type="match status" value="1"/>
</dbReference>
<evidence type="ECO:0000256" key="2">
    <source>
        <dbReference type="PIRSR" id="PIRSR620023-2"/>
    </source>
</evidence>
<dbReference type="PANTHER" id="PTHR21015:SF22">
    <property type="entry name" value="GLYCOSYLTRANSFERASE"/>
    <property type="match status" value="1"/>
</dbReference>
<gene>
    <name evidence="4" type="primary">pseG</name>
    <name evidence="4" type="ORF">HUK38_07100</name>
</gene>
<proteinExistence type="predicted"/>
<dbReference type="GO" id="GO:0016758">
    <property type="term" value="F:hexosyltransferase activity"/>
    <property type="evidence" value="ECO:0007669"/>
    <property type="project" value="InterPro"/>
</dbReference>
<keyword evidence="4" id="KW-0378">Hydrolase</keyword>
<dbReference type="EC" id="3.6.1.57" evidence="4"/>
<dbReference type="Pfam" id="PF04101">
    <property type="entry name" value="Glyco_tran_28_C"/>
    <property type="match status" value="1"/>
</dbReference>
<keyword evidence="5" id="KW-1185">Reference proteome</keyword>
<dbReference type="SUPFAM" id="SSF53756">
    <property type="entry name" value="UDP-Glycosyltransferase/glycogen phosphorylase"/>
    <property type="match status" value="1"/>
</dbReference>
<organism evidence="4 5">
    <name type="scientific">Thiospirillum jenense</name>
    <dbReference type="NCBI Taxonomy" id="1653858"/>
    <lineage>
        <taxon>Bacteria</taxon>
        <taxon>Pseudomonadati</taxon>
        <taxon>Pseudomonadota</taxon>
        <taxon>Gammaproteobacteria</taxon>
        <taxon>Chromatiales</taxon>
        <taxon>Chromatiaceae</taxon>
        <taxon>Thiospirillum</taxon>
    </lineage>
</organism>
<reference evidence="4 5" key="1">
    <citation type="journal article" date="2020" name="Arch. Microbiol.">
        <title>The genome sequence of the giant phototrophic gammaproteobacterium Thiospirillum jenense gives insight into its physiological properties and phylogenetic relationships.</title>
        <authorList>
            <person name="Imhoff J.F."/>
            <person name="Meyer T.E."/>
            <person name="Kyndt J.A."/>
        </authorList>
    </citation>
    <scope>NUCLEOTIDE SEQUENCE [LARGE SCALE GENOMIC DNA]</scope>
    <source>
        <strain evidence="4 5">DSM 216</strain>
    </source>
</reference>
<evidence type="ECO:0000313" key="5">
    <source>
        <dbReference type="Proteomes" id="UP000548632"/>
    </source>
</evidence>
<dbReference type="RefSeq" id="WP_182583623.1">
    <property type="nucleotide sequence ID" value="NZ_JABVCQ010000012.1"/>
</dbReference>
<dbReference type="GO" id="GO:0016787">
    <property type="term" value="F:hydrolase activity"/>
    <property type="evidence" value="ECO:0007669"/>
    <property type="project" value="UniProtKB-KW"/>
</dbReference>
<feature type="domain" description="Glycosyl transferase family 28 C-terminal" evidence="3">
    <location>
        <begin position="173"/>
        <end position="323"/>
    </location>
</feature>
<feature type="active site" description="Proton acceptor" evidence="1">
    <location>
        <position position="17"/>
    </location>
</feature>
<evidence type="ECO:0000256" key="1">
    <source>
        <dbReference type="PIRSR" id="PIRSR620023-1"/>
    </source>
</evidence>
<dbReference type="PANTHER" id="PTHR21015">
    <property type="entry name" value="UDP-N-ACETYLGLUCOSAMINE--N-ACETYLMURAMYL-(PENTAPEPTIDE) PYROPHOSPHORYL-UNDECAPRENOL N-ACETYLGLUCOSAMINE TRANSFERASE 1"/>
    <property type="match status" value="1"/>
</dbReference>
<dbReference type="NCBIfam" id="TIGR03590">
    <property type="entry name" value="PseG"/>
    <property type="match status" value="1"/>
</dbReference>
<feature type="binding site" evidence="2">
    <location>
        <position position="153"/>
    </location>
    <ligand>
        <name>substrate</name>
    </ligand>
</feature>
<dbReference type="Proteomes" id="UP000548632">
    <property type="component" value="Unassembled WGS sequence"/>
</dbReference>
<comment type="caution">
    <text evidence="4">The sequence shown here is derived from an EMBL/GenBank/DDBJ whole genome shotgun (WGS) entry which is preliminary data.</text>
</comment>
<name>A0A839HF31_9GAMM</name>
<protein>
    <submittedName>
        <fullName evidence="4">UDP-2,4-diacetamido-2,4, 6-trideoxy-beta-L-altropyranose hydrolase</fullName>
        <ecNumber evidence="4">3.6.1.57</ecNumber>
    </submittedName>
</protein>
<evidence type="ECO:0000313" key="4">
    <source>
        <dbReference type="EMBL" id="MBB1125996.1"/>
    </source>
</evidence>
<sequence>MKVVFRVDASISLGTGHVMRCLVLAEELKKRGVITQFVCRELLNNLYEKILVQGHEVTFLPTGLNNFLHDAEQSRLAFQQADWLVVDHYELDRFWEKQLRPYVQHILVIDDLANRPHDCDILLDQNLRDNEAYKDLVPTRCIRLIGPRYALLRSQFVEQRQKLIKQFDTVRRILVFFGGTDAKGVTLKALEALAQIKPIENLIVDVVIGEANPHRDAIQSACNASPHQTHLYCEVDNMAELMAQADLALGAGGSATWERCCLGLPSLVVTVEDNQDVNGIPCLKKGVLIYLGCLHEVEVKQWVSELDDMLNNSTKRADISKAAMQLTNGYGCQYLFQAMNKVL</sequence>
<dbReference type="Gene3D" id="3.40.50.2000">
    <property type="entry name" value="Glycogen Phosphorylase B"/>
    <property type="match status" value="1"/>
</dbReference>
<dbReference type="AlphaFoldDB" id="A0A839HF31"/>
<feature type="binding site" evidence="2">
    <location>
        <position position="258"/>
    </location>
    <ligand>
        <name>substrate</name>
    </ligand>
</feature>
<evidence type="ECO:0000259" key="3">
    <source>
        <dbReference type="Pfam" id="PF04101"/>
    </source>
</evidence>
<dbReference type="EMBL" id="JABVCQ010000012">
    <property type="protein sequence ID" value="MBB1125996.1"/>
    <property type="molecule type" value="Genomic_DNA"/>
</dbReference>
<dbReference type="InterPro" id="IPR007235">
    <property type="entry name" value="Glyco_trans_28_C"/>
</dbReference>